<reference evidence="1" key="1">
    <citation type="submission" date="2020-05" db="EMBL/GenBank/DDBJ databases">
        <title>Evolutionary and genomic comparisons of hybrid uninucleate and nonhybrid Rhizoctonia fungi.</title>
        <authorList>
            <person name="Li C."/>
            <person name="Chen X."/>
        </authorList>
    </citation>
    <scope>NUCLEOTIDE SEQUENCE</scope>
    <source>
        <strain evidence="1">AG-1 IA</strain>
    </source>
</reference>
<dbReference type="RefSeq" id="XP_043177584.1">
    <property type="nucleotide sequence ID" value="XM_043325165.1"/>
</dbReference>
<gene>
    <name evidence="1" type="ORF">RhiXN_05349</name>
</gene>
<keyword evidence="1" id="KW-0067">ATP-binding</keyword>
<sequence>MSGYSAQDGHRLLPHHPDSPSHNPMCTLVVACEINKKTHPITCREENVPTAQCSASTLSSTVDGGILLRSFMPRQPKSLVNDRFEDKGHVSIEYGAKWQKLQHLVMYGILQMHSTTFDALENTARTVGSRKEAYVGIQMIAVGDIFQLPPGSADVAAPDYAFIHTPWSATFSGQLDGDFSGDSCKPSWLAELVGMLNQTRTEKLPAKGKSCAGLLGCPIPTTYVEMC</sequence>
<dbReference type="Proteomes" id="UP000650533">
    <property type="component" value="Chromosome 2"/>
</dbReference>
<evidence type="ECO:0000313" key="2">
    <source>
        <dbReference type="Proteomes" id="UP000650533"/>
    </source>
</evidence>
<keyword evidence="1" id="KW-0378">Hydrolase</keyword>
<dbReference type="GeneID" id="67027628"/>
<proteinExistence type="predicted"/>
<evidence type="ECO:0000313" key="1">
    <source>
        <dbReference type="EMBL" id="QRW17347.1"/>
    </source>
</evidence>
<dbReference type="EMBL" id="CP059659">
    <property type="protein sequence ID" value="QRW17347.1"/>
    <property type="molecule type" value="Genomic_DNA"/>
</dbReference>
<accession>A0A8H8NRA5</accession>
<dbReference type="KEGG" id="rsx:RhiXN_05349"/>
<organism evidence="1 2">
    <name type="scientific">Rhizoctonia solani</name>
    <dbReference type="NCBI Taxonomy" id="456999"/>
    <lineage>
        <taxon>Eukaryota</taxon>
        <taxon>Fungi</taxon>
        <taxon>Dikarya</taxon>
        <taxon>Basidiomycota</taxon>
        <taxon>Agaricomycotina</taxon>
        <taxon>Agaricomycetes</taxon>
        <taxon>Cantharellales</taxon>
        <taxon>Ceratobasidiaceae</taxon>
        <taxon>Rhizoctonia</taxon>
    </lineage>
</organism>
<dbReference type="AlphaFoldDB" id="A0A8H8NRA5"/>
<protein>
    <submittedName>
        <fullName evidence="1">ATP-dependent DNA helicase PIF1</fullName>
    </submittedName>
</protein>
<dbReference type="GO" id="GO:0004386">
    <property type="term" value="F:helicase activity"/>
    <property type="evidence" value="ECO:0007669"/>
    <property type="project" value="UniProtKB-KW"/>
</dbReference>
<keyword evidence="1" id="KW-0347">Helicase</keyword>
<keyword evidence="1" id="KW-0547">Nucleotide-binding</keyword>
<name>A0A8H8NRA5_9AGAM</name>